<protein>
    <recommendedName>
        <fullName evidence="3">Agglutinin domain-containing protein</fullName>
    </recommendedName>
</protein>
<evidence type="ECO:0000313" key="1">
    <source>
        <dbReference type="EMBL" id="GMT09717.1"/>
    </source>
</evidence>
<dbReference type="Proteomes" id="UP001432322">
    <property type="component" value="Unassembled WGS sequence"/>
</dbReference>
<evidence type="ECO:0000313" key="2">
    <source>
        <dbReference type="Proteomes" id="UP001432322"/>
    </source>
</evidence>
<gene>
    <name evidence="1" type="ORF">PFISCL1PPCAC_1014</name>
</gene>
<evidence type="ECO:0008006" key="3">
    <source>
        <dbReference type="Google" id="ProtNLM"/>
    </source>
</evidence>
<dbReference type="EMBL" id="BTSY01000001">
    <property type="protein sequence ID" value="GMT09717.1"/>
    <property type="molecule type" value="Genomic_DNA"/>
</dbReference>
<feature type="non-terminal residue" evidence="1">
    <location>
        <position position="1"/>
    </location>
</feature>
<name>A0AAV5UTW2_9BILA</name>
<reference evidence="1" key="1">
    <citation type="submission" date="2023-10" db="EMBL/GenBank/DDBJ databases">
        <title>Genome assembly of Pristionchus species.</title>
        <authorList>
            <person name="Yoshida K."/>
            <person name="Sommer R.J."/>
        </authorList>
    </citation>
    <scope>NUCLEOTIDE SEQUENCE</scope>
    <source>
        <strain evidence="1">RS5133</strain>
    </source>
</reference>
<keyword evidence="2" id="KW-1185">Reference proteome</keyword>
<organism evidence="1 2">
    <name type="scientific">Pristionchus fissidentatus</name>
    <dbReference type="NCBI Taxonomy" id="1538716"/>
    <lineage>
        <taxon>Eukaryota</taxon>
        <taxon>Metazoa</taxon>
        <taxon>Ecdysozoa</taxon>
        <taxon>Nematoda</taxon>
        <taxon>Chromadorea</taxon>
        <taxon>Rhabditida</taxon>
        <taxon>Rhabditina</taxon>
        <taxon>Diplogasteromorpha</taxon>
        <taxon>Diplogasteroidea</taxon>
        <taxon>Neodiplogasteridae</taxon>
        <taxon>Pristionchus</taxon>
    </lineage>
</organism>
<dbReference type="AlphaFoldDB" id="A0AAV5UTW2"/>
<proteinExistence type="predicted"/>
<comment type="caution">
    <text evidence="1">The sequence shown here is derived from an EMBL/GenBank/DDBJ whole genome shotgun (WGS) entry which is preliminary data.</text>
</comment>
<accession>A0AAV5UTW2</accession>
<sequence length="326" mass="37227">SIDLERCKDDTSCFETSNLSDEDSKKTLSKYTTEKLKNGDCDVIMQAKMLDRFKLHVMLQAKGQNLKLDHGIKVVQQIDQFHCKRENEKKEIKGNSVFTLNFLGSNKFESQSIFCSFTAEANDKTRAFSGAFFANDKYPSIVYAKDTGLEAVQYKRKEDIMWRDIHLLDNCDHNLVSSSDKADLKSEYAWTEVDTTRRKFTCPFAHSSFLLEIPPDGTPSAGVSSIFCETEHWYYEVGSKKTKIEGNSPLSALKSYVASARPRSEYRVPAARMRLLQQLRLRMLLRAPVLSVIQAVLRSTVKSCLVARRNVPRVLRDSCGMWKERS</sequence>